<dbReference type="CDD" id="cd03219">
    <property type="entry name" value="ABC_Mj1267_LivG_branched"/>
    <property type="match status" value="1"/>
</dbReference>
<dbReference type="Gene3D" id="3.40.50.300">
    <property type="entry name" value="P-loop containing nucleotide triphosphate hydrolases"/>
    <property type="match status" value="1"/>
</dbReference>
<name>A0ABW3X2J7_9HYPH</name>
<feature type="transmembrane region" description="Helical" evidence="10">
    <location>
        <begin position="112"/>
        <end position="131"/>
    </location>
</feature>
<keyword evidence="5 10" id="KW-0812">Transmembrane</keyword>
<evidence type="ECO:0000256" key="3">
    <source>
        <dbReference type="ARBA" id="ARBA00022448"/>
    </source>
</evidence>
<evidence type="ECO:0000256" key="6">
    <source>
        <dbReference type="ARBA" id="ARBA00022741"/>
    </source>
</evidence>
<keyword evidence="7 12" id="KW-0067">ATP-binding</keyword>
<dbReference type="PROSITE" id="PS50893">
    <property type="entry name" value="ABC_TRANSPORTER_2"/>
    <property type="match status" value="1"/>
</dbReference>
<comment type="similarity">
    <text evidence="2">Belongs to the ABC transporter superfamily.</text>
</comment>
<keyword evidence="6" id="KW-0547">Nucleotide-binding</keyword>
<dbReference type="Pfam" id="PF12399">
    <property type="entry name" value="BCA_ABC_TP_C"/>
    <property type="match status" value="1"/>
</dbReference>
<dbReference type="SUPFAM" id="SSF52540">
    <property type="entry name" value="P-loop containing nucleoside triphosphate hydrolases"/>
    <property type="match status" value="1"/>
</dbReference>
<dbReference type="PROSITE" id="PS00211">
    <property type="entry name" value="ABC_TRANSPORTER_1"/>
    <property type="match status" value="1"/>
</dbReference>
<comment type="caution">
    <text evidence="12">The sequence shown here is derived from an EMBL/GenBank/DDBJ whole genome shotgun (WGS) entry which is preliminary data.</text>
</comment>
<evidence type="ECO:0000313" key="12">
    <source>
        <dbReference type="EMBL" id="MFD1303168.1"/>
    </source>
</evidence>
<evidence type="ECO:0000256" key="1">
    <source>
        <dbReference type="ARBA" id="ARBA00004651"/>
    </source>
</evidence>
<dbReference type="Pfam" id="PF02653">
    <property type="entry name" value="BPD_transp_2"/>
    <property type="match status" value="1"/>
</dbReference>
<organism evidence="12 13">
    <name type="scientific">Methylobacterium marchantiae</name>
    <dbReference type="NCBI Taxonomy" id="600331"/>
    <lineage>
        <taxon>Bacteria</taxon>
        <taxon>Pseudomonadati</taxon>
        <taxon>Pseudomonadota</taxon>
        <taxon>Alphaproteobacteria</taxon>
        <taxon>Hyphomicrobiales</taxon>
        <taxon>Methylobacteriaceae</taxon>
        <taxon>Methylobacterium</taxon>
    </lineage>
</organism>
<evidence type="ECO:0000256" key="2">
    <source>
        <dbReference type="ARBA" id="ARBA00005417"/>
    </source>
</evidence>
<keyword evidence="3" id="KW-0813">Transport</keyword>
<comment type="subcellular location">
    <subcellularLocation>
        <location evidence="1">Cell membrane</location>
        <topology evidence="1">Multi-pass membrane protein</topology>
    </subcellularLocation>
</comment>
<sequence length="640" mass="67120">MGLRPLRAAWPELALLVALLAAPVLLPPLGFSHDLLSRALNWALFGLGLDILFGLAGLLSFGQAAFYGAGGFVAAYLLVSGTVGSVWLAFLIGTLAAGIFGLAVGWLAVRRIGIYFAMITLAFGQMAYFIQNSPLSDYTGGENGIAGVPVPVIGFGASAVRITAGLPMYALLAVAFFLGFVLARRIVHSSVGLILKAVKENTPRVAMLGHDVPAYKLAAFTIAALYAGLAGAMLGSFQSYMPPDAFALETSGQLVVQTIVGGVGTLIGPLVGAALWLWLRDNLQLIPGFGSLWRLILGVAFIGLVMGLRRGICGEILHRWRQRGEAARLRAAKARTEAIEEAIASESVVVPEIPAEVALPMPRPAIDGRTAHAEIALEAQGLARHYGGLKAVDGVSFQVRRGSIHAVIGPNGAGKSTLFKMLSDEVGPSAGSVLLFGERLTGAGVTAATQRGVAKSNQLNQLFLNLTVRENLRVAALARARGRFRLDLLAPAGANADVEAQVETMLGILDLGSRAETRVGVLAYGEKRRLEIGMALATSPNVLLLDEPLAGMSSSERAATCALIRRIGRSCTILLVEHDLDAVFGLAERITVLSEGRLLADGPAETVRRDPAVQKAYLGTAPDEAAAEGTAILGAMHEPA</sequence>
<feature type="transmembrane region" description="Helical" evidence="10">
    <location>
        <begin position="168"/>
        <end position="187"/>
    </location>
</feature>
<evidence type="ECO:0000259" key="11">
    <source>
        <dbReference type="PROSITE" id="PS50893"/>
    </source>
</evidence>
<dbReference type="InterPro" id="IPR027417">
    <property type="entry name" value="P-loop_NTPase"/>
</dbReference>
<gene>
    <name evidence="12" type="ORF">ACFQ4G_16470</name>
</gene>
<dbReference type="CDD" id="cd06581">
    <property type="entry name" value="TM_PBP1_LivM_like"/>
    <property type="match status" value="1"/>
</dbReference>
<dbReference type="InterPro" id="IPR001851">
    <property type="entry name" value="ABC_transp_permease"/>
</dbReference>
<feature type="domain" description="ABC transporter" evidence="11">
    <location>
        <begin position="377"/>
        <end position="620"/>
    </location>
</feature>
<keyword evidence="8 10" id="KW-1133">Transmembrane helix</keyword>
<dbReference type="InterPro" id="IPR051120">
    <property type="entry name" value="ABC_AA/LPS_Transport"/>
</dbReference>
<keyword evidence="9 10" id="KW-0472">Membrane</keyword>
<evidence type="ECO:0000256" key="8">
    <source>
        <dbReference type="ARBA" id="ARBA00022989"/>
    </source>
</evidence>
<reference evidence="13" key="1">
    <citation type="journal article" date="2019" name="Int. J. Syst. Evol. Microbiol.">
        <title>The Global Catalogue of Microorganisms (GCM) 10K type strain sequencing project: providing services to taxonomists for standard genome sequencing and annotation.</title>
        <authorList>
            <consortium name="The Broad Institute Genomics Platform"/>
            <consortium name="The Broad Institute Genome Sequencing Center for Infectious Disease"/>
            <person name="Wu L."/>
            <person name="Ma J."/>
        </authorList>
    </citation>
    <scope>NUCLEOTIDE SEQUENCE [LARGE SCALE GENOMIC DNA]</scope>
    <source>
        <strain evidence="13">CCUG 56108</strain>
    </source>
</reference>
<dbReference type="Pfam" id="PF00005">
    <property type="entry name" value="ABC_tran"/>
    <property type="match status" value="1"/>
</dbReference>
<dbReference type="InterPro" id="IPR003439">
    <property type="entry name" value="ABC_transporter-like_ATP-bd"/>
</dbReference>
<feature type="transmembrane region" description="Helical" evidence="10">
    <location>
        <begin position="291"/>
        <end position="308"/>
    </location>
</feature>
<dbReference type="EMBL" id="JBHTND010000024">
    <property type="protein sequence ID" value="MFD1303168.1"/>
    <property type="molecule type" value="Genomic_DNA"/>
</dbReference>
<dbReference type="RefSeq" id="WP_238208649.1">
    <property type="nucleotide sequence ID" value="NZ_JBHTND010000024.1"/>
</dbReference>
<dbReference type="PANTHER" id="PTHR45772">
    <property type="entry name" value="CONSERVED COMPONENT OF ABC TRANSPORTER FOR NATURAL AMINO ACIDS-RELATED"/>
    <property type="match status" value="1"/>
</dbReference>
<keyword evidence="13" id="KW-1185">Reference proteome</keyword>
<dbReference type="InterPro" id="IPR003593">
    <property type="entry name" value="AAA+_ATPase"/>
</dbReference>
<feature type="transmembrane region" description="Helical" evidence="10">
    <location>
        <begin position="254"/>
        <end position="279"/>
    </location>
</feature>
<evidence type="ECO:0000256" key="5">
    <source>
        <dbReference type="ARBA" id="ARBA00022692"/>
    </source>
</evidence>
<feature type="transmembrane region" description="Helical" evidence="10">
    <location>
        <begin position="42"/>
        <end position="61"/>
    </location>
</feature>
<evidence type="ECO:0000256" key="9">
    <source>
        <dbReference type="ARBA" id="ARBA00023136"/>
    </source>
</evidence>
<dbReference type="PANTHER" id="PTHR45772:SF9">
    <property type="entry name" value="CONSERVED COMPONENT OF ABC TRANSPORTER FOR NATURAL AMINO ACIDS"/>
    <property type="match status" value="1"/>
</dbReference>
<protein>
    <submittedName>
        <fullName evidence="12">ATP-binding cassette domain-containing protein</fullName>
    </submittedName>
</protein>
<proteinExistence type="inferred from homology"/>
<dbReference type="InterPro" id="IPR017871">
    <property type="entry name" value="ABC_transporter-like_CS"/>
</dbReference>
<keyword evidence="4" id="KW-1003">Cell membrane</keyword>
<dbReference type="GO" id="GO:0005524">
    <property type="term" value="F:ATP binding"/>
    <property type="evidence" value="ECO:0007669"/>
    <property type="project" value="UniProtKB-KW"/>
</dbReference>
<dbReference type="InterPro" id="IPR043428">
    <property type="entry name" value="LivM-like"/>
</dbReference>
<dbReference type="Proteomes" id="UP001597176">
    <property type="component" value="Unassembled WGS sequence"/>
</dbReference>
<accession>A0ABW3X2J7</accession>
<evidence type="ECO:0000256" key="4">
    <source>
        <dbReference type="ARBA" id="ARBA00022475"/>
    </source>
</evidence>
<evidence type="ECO:0000313" key="13">
    <source>
        <dbReference type="Proteomes" id="UP001597176"/>
    </source>
</evidence>
<dbReference type="SMART" id="SM00382">
    <property type="entry name" value="AAA"/>
    <property type="match status" value="1"/>
</dbReference>
<feature type="transmembrane region" description="Helical" evidence="10">
    <location>
        <begin position="214"/>
        <end position="234"/>
    </location>
</feature>
<feature type="transmembrane region" description="Helical" evidence="10">
    <location>
        <begin position="73"/>
        <end position="106"/>
    </location>
</feature>
<evidence type="ECO:0000256" key="7">
    <source>
        <dbReference type="ARBA" id="ARBA00022840"/>
    </source>
</evidence>
<dbReference type="InterPro" id="IPR032823">
    <property type="entry name" value="BCA_ABC_TP_C"/>
</dbReference>
<evidence type="ECO:0000256" key="10">
    <source>
        <dbReference type="SAM" id="Phobius"/>
    </source>
</evidence>